<comment type="caution">
    <text evidence="2">The sequence shown here is derived from an EMBL/GenBank/DDBJ whole genome shotgun (WGS) entry which is preliminary data.</text>
</comment>
<evidence type="ECO:0000256" key="1">
    <source>
        <dbReference type="SAM" id="Coils"/>
    </source>
</evidence>
<name>A0A0F9GHJ2_9ZZZZ</name>
<feature type="coiled-coil region" evidence="1">
    <location>
        <begin position="28"/>
        <end position="117"/>
    </location>
</feature>
<organism evidence="2">
    <name type="scientific">marine sediment metagenome</name>
    <dbReference type="NCBI Taxonomy" id="412755"/>
    <lineage>
        <taxon>unclassified sequences</taxon>
        <taxon>metagenomes</taxon>
        <taxon>ecological metagenomes</taxon>
    </lineage>
</organism>
<keyword evidence="1" id="KW-0175">Coiled coil</keyword>
<proteinExistence type="predicted"/>
<protein>
    <submittedName>
        <fullName evidence="2">Uncharacterized protein</fullName>
    </submittedName>
</protein>
<sequence length="153" mass="17881">AKKELRILELKQENKSLAEGAIEKPPYKENLQQELATLEAELEKILKNSKAENIYEFMKEALDTSIENTKQLQQENAKLKEEVESVRLDCYGEALKNKKLQQENSKLKGELEKERMKGLARLEGWNKANKEIIKLRKEKEEWLKLINLDNAKN</sequence>
<dbReference type="EMBL" id="LAZR01020124">
    <property type="protein sequence ID" value="KKL90031.1"/>
    <property type="molecule type" value="Genomic_DNA"/>
</dbReference>
<dbReference type="AlphaFoldDB" id="A0A0F9GHJ2"/>
<feature type="non-terminal residue" evidence="2">
    <location>
        <position position="1"/>
    </location>
</feature>
<evidence type="ECO:0000313" key="2">
    <source>
        <dbReference type="EMBL" id="KKL90031.1"/>
    </source>
</evidence>
<gene>
    <name evidence="2" type="ORF">LCGC14_1908810</name>
</gene>
<accession>A0A0F9GHJ2</accession>
<reference evidence="2" key="1">
    <citation type="journal article" date="2015" name="Nature">
        <title>Complex archaea that bridge the gap between prokaryotes and eukaryotes.</title>
        <authorList>
            <person name="Spang A."/>
            <person name="Saw J.H."/>
            <person name="Jorgensen S.L."/>
            <person name="Zaremba-Niedzwiedzka K."/>
            <person name="Martijn J."/>
            <person name="Lind A.E."/>
            <person name="van Eijk R."/>
            <person name="Schleper C."/>
            <person name="Guy L."/>
            <person name="Ettema T.J."/>
        </authorList>
    </citation>
    <scope>NUCLEOTIDE SEQUENCE</scope>
</reference>